<keyword evidence="3" id="KW-1185">Reference proteome</keyword>
<proteinExistence type="predicted"/>
<reference evidence="3" key="1">
    <citation type="submission" date="2011-02" db="EMBL/GenBank/DDBJ databases">
        <title>The Genome Sequence of Capsaspora owczarzaki ATCC 30864.</title>
        <authorList>
            <person name="Russ C."/>
            <person name="Cuomo C."/>
            <person name="Burger G."/>
            <person name="Gray M.W."/>
            <person name="Holland P.W.H."/>
            <person name="King N."/>
            <person name="Lang F.B.F."/>
            <person name="Roger A.J."/>
            <person name="Ruiz-Trillo I."/>
            <person name="Young S.K."/>
            <person name="Zeng Q."/>
            <person name="Gargeya S."/>
            <person name="Alvarado L."/>
            <person name="Berlin A."/>
            <person name="Chapman S.B."/>
            <person name="Chen Z."/>
            <person name="Freedman E."/>
            <person name="Gellesch M."/>
            <person name="Goldberg J."/>
            <person name="Griggs A."/>
            <person name="Gujja S."/>
            <person name="Heilman E."/>
            <person name="Heiman D."/>
            <person name="Howarth C."/>
            <person name="Mehta T."/>
            <person name="Neiman D."/>
            <person name="Pearson M."/>
            <person name="Roberts A."/>
            <person name="Saif S."/>
            <person name="Shea T."/>
            <person name="Shenoy N."/>
            <person name="Sisk P."/>
            <person name="Stolte C."/>
            <person name="Sykes S."/>
            <person name="White J."/>
            <person name="Yandava C."/>
            <person name="Haas B."/>
            <person name="Nusbaum C."/>
            <person name="Birren B."/>
        </authorList>
    </citation>
    <scope>NUCLEOTIDE SEQUENCE</scope>
    <source>
        <strain evidence="3">ATCC 30864</strain>
    </source>
</reference>
<feature type="region of interest" description="Disordered" evidence="1">
    <location>
        <begin position="1"/>
        <end position="39"/>
    </location>
</feature>
<evidence type="ECO:0000313" key="3">
    <source>
        <dbReference type="Proteomes" id="UP000008743"/>
    </source>
</evidence>
<gene>
    <name evidence="2" type="ORF">CAOG_009938</name>
</gene>
<dbReference type="EMBL" id="KE346369">
    <property type="protein sequence ID" value="KJE95570.1"/>
    <property type="molecule type" value="Genomic_DNA"/>
</dbReference>
<dbReference type="Proteomes" id="UP000008743">
    <property type="component" value="Unassembled WGS sequence"/>
</dbReference>
<sequence>MAARLVEFQASPPAARAAAAPASDSADDDSDSDEATRVSLMTPPVASRLLVGRWTSDRAIIIIASAALCCPSSTSALLQPPMRRPAVCRAADGANASRLHPPAAATTPARSIRPSTGLCVAMLNSDDGKRIERLRLVNGTSTSMEALLVSR</sequence>
<evidence type="ECO:0000256" key="1">
    <source>
        <dbReference type="SAM" id="MobiDB-lite"/>
    </source>
</evidence>
<name>A0A0D2WT79_CAPO3</name>
<evidence type="ECO:0000313" key="2">
    <source>
        <dbReference type="EMBL" id="KJE95570.1"/>
    </source>
</evidence>
<accession>A0A0D2WT79</accession>
<feature type="compositionally biased region" description="Low complexity" evidence="1">
    <location>
        <begin position="10"/>
        <end position="24"/>
    </location>
</feature>
<protein>
    <submittedName>
        <fullName evidence="2">Uncharacterized protein</fullName>
    </submittedName>
</protein>
<dbReference type="AlphaFoldDB" id="A0A0D2WT79"/>
<dbReference type="InParanoid" id="A0A0D2WT79"/>
<organism evidence="2 3">
    <name type="scientific">Capsaspora owczarzaki (strain ATCC 30864)</name>
    <dbReference type="NCBI Taxonomy" id="595528"/>
    <lineage>
        <taxon>Eukaryota</taxon>
        <taxon>Filasterea</taxon>
        <taxon>Capsaspora</taxon>
    </lineage>
</organism>